<sequence length="118" mass="13240">MIKGIGVDIVELERIEKILHQNERFIERVLTEEEKVIFDKLQSDKRKIEFLAGRFAAKEAYSKAIGTGLGKLSFQDIEIITDELGAPKISVKEAYGSSIFVSISHSQAYAIAQVIIEK</sequence>
<proteinExistence type="inferred from homology"/>
<dbReference type="GO" id="GO:0008897">
    <property type="term" value="F:holo-[acyl-carrier-protein] synthase activity"/>
    <property type="evidence" value="ECO:0007669"/>
    <property type="project" value="UniProtKB-UniRule"/>
</dbReference>
<dbReference type="AlphaFoldDB" id="A0A6A8DIK2"/>
<dbReference type="EC" id="2.7.8.7" evidence="8"/>
<dbReference type="HAMAP" id="MF_00101">
    <property type="entry name" value="AcpS"/>
    <property type="match status" value="1"/>
</dbReference>
<evidence type="ECO:0000313" key="11">
    <source>
        <dbReference type="Proteomes" id="UP000799092"/>
    </source>
</evidence>
<dbReference type="GO" id="GO:0006633">
    <property type="term" value="P:fatty acid biosynthetic process"/>
    <property type="evidence" value="ECO:0007669"/>
    <property type="project" value="UniProtKB-UniRule"/>
</dbReference>
<dbReference type="InterPro" id="IPR002582">
    <property type="entry name" value="ACPS"/>
</dbReference>
<dbReference type="Proteomes" id="UP000799092">
    <property type="component" value="Unassembled WGS sequence"/>
</dbReference>
<keyword evidence="2 8" id="KW-0808">Transferase</keyword>
<name>A0A6A8DIK2_9BACI</name>
<comment type="subcellular location">
    <subcellularLocation>
        <location evidence="8">Cytoplasm</location>
    </subcellularLocation>
</comment>
<dbReference type="NCBIfam" id="TIGR00556">
    <property type="entry name" value="pantethn_trn"/>
    <property type="match status" value="1"/>
</dbReference>
<comment type="similarity">
    <text evidence="8">Belongs to the P-Pant transferase superfamily. AcpS family.</text>
</comment>
<dbReference type="GO" id="GO:0005737">
    <property type="term" value="C:cytoplasm"/>
    <property type="evidence" value="ECO:0007669"/>
    <property type="project" value="UniProtKB-SubCell"/>
</dbReference>
<accession>A0A6A8DIK2</accession>
<comment type="caution">
    <text evidence="10">The sequence shown here is derived from an EMBL/GenBank/DDBJ whole genome shotgun (WGS) entry which is preliminary data.</text>
</comment>
<feature type="binding site" evidence="8">
    <location>
        <position position="8"/>
    </location>
    <ligand>
        <name>Mg(2+)</name>
        <dbReference type="ChEBI" id="CHEBI:18420"/>
    </ligand>
</feature>
<evidence type="ECO:0000259" key="9">
    <source>
        <dbReference type="Pfam" id="PF01648"/>
    </source>
</evidence>
<evidence type="ECO:0000256" key="5">
    <source>
        <dbReference type="ARBA" id="ARBA00022842"/>
    </source>
</evidence>
<dbReference type="InterPro" id="IPR008278">
    <property type="entry name" value="4-PPantetheinyl_Trfase_dom"/>
</dbReference>
<evidence type="ECO:0000256" key="1">
    <source>
        <dbReference type="ARBA" id="ARBA00022516"/>
    </source>
</evidence>
<dbReference type="InterPro" id="IPR037143">
    <property type="entry name" value="4-PPantetheinyl_Trfase_dom_sf"/>
</dbReference>
<evidence type="ECO:0000313" key="10">
    <source>
        <dbReference type="EMBL" id="MRH43629.1"/>
    </source>
</evidence>
<comment type="catalytic activity">
    <reaction evidence="8">
        <text>apo-[ACP] + CoA = holo-[ACP] + adenosine 3',5'-bisphosphate + H(+)</text>
        <dbReference type="Rhea" id="RHEA:12068"/>
        <dbReference type="Rhea" id="RHEA-COMP:9685"/>
        <dbReference type="Rhea" id="RHEA-COMP:9690"/>
        <dbReference type="ChEBI" id="CHEBI:15378"/>
        <dbReference type="ChEBI" id="CHEBI:29999"/>
        <dbReference type="ChEBI" id="CHEBI:57287"/>
        <dbReference type="ChEBI" id="CHEBI:58343"/>
        <dbReference type="ChEBI" id="CHEBI:64479"/>
        <dbReference type="EC" id="2.7.8.7"/>
    </reaction>
</comment>
<feature type="domain" description="4'-phosphopantetheinyl transferase" evidence="9">
    <location>
        <begin position="4"/>
        <end position="112"/>
    </location>
</feature>
<evidence type="ECO:0000256" key="3">
    <source>
        <dbReference type="ARBA" id="ARBA00022723"/>
    </source>
</evidence>
<evidence type="ECO:0000256" key="4">
    <source>
        <dbReference type="ARBA" id="ARBA00022832"/>
    </source>
</evidence>
<protein>
    <recommendedName>
        <fullName evidence="8">Holo-[acyl-carrier-protein] synthase</fullName>
        <shortName evidence="8">Holo-ACP synthase</shortName>
        <ecNumber evidence="8">2.7.8.7</ecNumber>
    </recommendedName>
    <alternativeName>
        <fullName evidence="8">4'-phosphopantetheinyl transferase AcpS</fullName>
    </alternativeName>
</protein>
<feature type="binding site" evidence="8">
    <location>
        <position position="59"/>
    </location>
    <ligand>
        <name>Mg(2+)</name>
        <dbReference type="ChEBI" id="CHEBI:18420"/>
    </ligand>
</feature>
<reference evidence="10" key="1">
    <citation type="submission" date="2019-11" db="EMBL/GenBank/DDBJ databases">
        <authorList>
            <person name="Li J."/>
        </authorList>
    </citation>
    <scope>NUCLEOTIDE SEQUENCE</scope>
    <source>
        <strain evidence="10">B6B</strain>
    </source>
</reference>
<keyword evidence="1 8" id="KW-0444">Lipid biosynthesis</keyword>
<keyword evidence="4 8" id="KW-0276">Fatty acid metabolism</keyword>
<evidence type="ECO:0000256" key="8">
    <source>
        <dbReference type="HAMAP-Rule" id="MF_00101"/>
    </source>
</evidence>
<dbReference type="RefSeq" id="WP_153737260.1">
    <property type="nucleotide sequence ID" value="NZ_WJNG01000011.1"/>
</dbReference>
<dbReference type="GO" id="GO:0000287">
    <property type="term" value="F:magnesium ion binding"/>
    <property type="evidence" value="ECO:0007669"/>
    <property type="project" value="UniProtKB-UniRule"/>
</dbReference>
<dbReference type="NCBIfam" id="TIGR00516">
    <property type="entry name" value="acpS"/>
    <property type="match status" value="1"/>
</dbReference>
<dbReference type="InterPro" id="IPR004568">
    <property type="entry name" value="Ppantetheine-prot_Trfase_dom"/>
</dbReference>
<keyword evidence="11" id="KW-1185">Reference proteome</keyword>
<evidence type="ECO:0000256" key="2">
    <source>
        <dbReference type="ARBA" id="ARBA00022679"/>
    </source>
</evidence>
<gene>
    <name evidence="8" type="primary">acpS</name>
    <name evidence="10" type="ORF">GH741_13205</name>
</gene>
<keyword evidence="8" id="KW-0963">Cytoplasm</keyword>
<dbReference type="OrthoDB" id="517356at2"/>
<keyword evidence="6 8" id="KW-0443">Lipid metabolism</keyword>
<evidence type="ECO:0000256" key="7">
    <source>
        <dbReference type="ARBA" id="ARBA00023160"/>
    </source>
</evidence>
<comment type="function">
    <text evidence="8">Transfers the 4'-phosphopantetheine moiety from coenzyme A to a Ser of acyl-carrier-protein.</text>
</comment>
<keyword evidence="3 8" id="KW-0479">Metal-binding</keyword>
<keyword evidence="7 8" id="KW-0275">Fatty acid biosynthesis</keyword>
<comment type="cofactor">
    <cofactor evidence="8">
        <name>Mg(2+)</name>
        <dbReference type="ChEBI" id="CHEBI:18420"/>
    </cofactor>
</comment>
<dbReference type="SUPFAM" id="SSF56214">
    <property type="entry name" value="4'-phosphopantetheinyl transferase"/>
    <property type="match status" value="1"/>
</dbReference>
<dbReference type="Gene3D" id="3.90.470.20">
    <property type="entry name" value="4'-phosphopantetheinyl transferase domain"/>
    <property type="match status" value="1"/>
</dbReference>
<organism evidence="10 11">
    <name type="scientific">Aquibacillus halophilus</name>
    <dbReference type="NCBI Taxonomy" id="930132"/>
    <lineage>
        <taxon>Bacteria</taxon>
        <taxon>Bacillati</taxon>
        <taxon>Bacillota</taxon>
        <taxon>Bacilli</taxon>
        <taxon>Bacillales</taxon>
        <taxon>Bacillaceae</taxon>
        <taxon>Aquibacillus</taxon>
    </lineage>
</organism>
<dbReference type="EMBL" id="WJNG01000011">
    <property type="protein sequence ID" value="MRH43629.1"/>
    <property type="molecule type" value="Genomic_DNA"/>
</dbReference>
<keyword evidence="5 8" id="KW-0460">Magnesium</keyword>
<dbReference type="Pfam" id="PF01648">
    <property type="entry name" value="ACPS"/>
    <property type="match status" value="1"/>
</dbReference>
<evidence type="ECO:0000256" key="6">
    <source>
        <dbReference type="ARBA" id="ARBA00023098"/>
    </source>
</evidence>